<proteinExistence type="predicted"/>
<evidence type="ECO:0000256" key="1">
    <source>
        <dbReference type="ARBA" id="ARBA00004196"/>
    </source>
</evidence>
<keyword evidence="5" id="KW-0812">Transmembrane</keyword>
<accession>A0A1C4VLS7</accession>
<keyword evidence="9" id="KW-1185">Reference proteome</keyword>
<dbReference type="Gene3D" id="2.40.50.100">
    <property type="match status" value="1"/>
</dbReference>
<dbReference type="Pfam" id="PF25954">
    <property type="entry name" value="Beta-barrel_RND_2"/>
    <property type="match status" value="1"/>
</dbReference>
<feature type="region of interest" description="Disordered" evidence="4">
    <location>
        <begin position="368"/>
        <end position="406"/>
    </location>
</feature>
<evidence type="ECO:0000313" key="9">
    <source>
        <dbReference type="Proteomes" id="UP000199629"/>
    </source>
</evidence>
<feature type="region of interest" description="Disordered" evidence="4">
    <location>
        <begin position="181"/>
        <end position="216"/>
    </location>
</feature>
<evidence type="ECO:0000256" key="4">
    <source>
        <dbReference type="SAM" id="MobiDB-lite"/>
    </source>
</evidence>
<reference evidence="9" key="1">
    <citation type="submission" date="2016-06" db="EMBL/GenBank/DDBJ databases">
        <authorList>
            <person name="Varghese N."/>
            <person name="Submissions Spin"/>
        </authorList>
    </citation>
    <scope>NUCLEOTIDE SEQUENCE [LARGE SCALE GENOMIC DNA]</scope>
    <source>
        <strain evidence="9">DSM 45246</strain>
    </source>
</reference>
<feature type="compositionally biased region" description="Low complexity" evidence="4">
    <location>
        <begin position="189"/>
        <end position="214"/>
    </location>
</feature>
<dbReference type="Gene3D" id="2.40.30.170">
    <property type="match status" value="1"/>
</dbReference>
<name>A0A1C4VLS7_9ACTN</name>
<comment type="subcellular location">
    <subcellularLocation>
        <location evidence="1">Cell envelope</location>
    </subcellularLocation>
</comment>
<dbReference type="InterPro" id="IPR050465">
    <property type="entry name" value="UPF0194_transport"/>
</dbReference>
<protein>
    <submittedName>
        <fullName evidence="8">Membrane fusion protein, macrolide-specific efflux system</fullName>
    </submittedName>
</protein>
<dbReference type="InterPro" id="IPR058627">
    <property type="entry name" value="MdtA-like_C"/>
</dbReference>
<evidence type="ECO:0000256" key="3">
    <source>
        <dbReference type="SAM" id="Coils"/>
    </source>
</evidence>
<dbReference type="Pfam" id="PF25967">
    <property type="entry name" value="RND-MFP_C"/>
    <property type="match status" value="1"/>
</dbReference>
<feature type="domain" description="CusB-like beta-barrel" evidence="6">
    <location>
        <begin position="230"/>
        <end position="275"/>
    </location>
</feature>
<evidence type="ECO:0000259" key="6">
    <source>
        <dbReference type="Pfam" id="PF25954"/>
    </source>
</evidence>
<evidence type="ECO:0000259" key="7">
    <source>
        <dbReference type="Pfam" id="PF25967"/>
    </source>
</evidence>
<dbReference type="EMBL" id="FMCS01000002">
    <property type="protein sequence ID" value="SCE84952.1"/>
    <property type="molecule type" value="Genomic_DNA"/>
</dbReference>
<dbReference type="AlphaFoldDB" id="A0A1C4VLS7"/>
<organism evidence="8 9">
    <name type="scientific">Micromonospora chaiyaphumensis</name>
    <dbReference type="NCBI Taxonomy" id="307119"/>
    <lineage>
        <taxon>Bacteria</taxon>
        <taxon>Bacillati</taxon>
        <taxon>Actinomycetota</taxon>
        <taxon>Actinomycetes</taxon>
        <taxon>Micromonosporales</taxon>
        <taxon>Micromonosporaceae</taxon>
        <taxon>Micromonospora</taxon>
    </lineage>
</organism>
<keyword evidence="2 3" id="KW-0175">Coiled coil</keyword>
<dbReference type="GO" id="GO:0030313">
    <property type="term" value="C:cell envelope"/>
    <property type="evidence" value="ECO:0007669"/>
    <property type="project" value="UniProtKB-SubCell"/>
</dbReference>
<dbReference type="SUPFAM" id="SSF111369">
    <property type="entry name" value="HlyD-like secretion proteins"/>
    <property type="match status" value="1"/>
</dbReference>
<evidence type="ECO:0000256" key="2">
    <source>
        <dbReference type="ARBA" id="ARBA00023054"/>
    </source>
</evidence>
<dbReference type="RefSeq" id="WP_091260990.1">
    <property type="nucleotide sequence ID" value="NZ_FMCS01000002.1"/>
</dbReference>
<gene>
    <name evidence="8" type="ORF">GA0070214_102520</name>
</gene>
<evidence type="ECO:0000256" key="5">
    <source>
        <dbReference type="SAM" id="Phobius"/>
    </source>
</evidence>
<keyword evidence="5" id="KW-1133">Transmembrane helix</keyword>
<dbReference type="InterPro" id="IPR058792">
    <property type="entry name" value="Beta-barrel_RND_2"/>
</dbReference>
<feature type="coiled-coil region" evidence="3">
    <location>
        <begin position="114"/>
        <end position="158"/>
    </location>
</feature>
<feature type="transmembrane region" description="Helical" evidence="5">
    <location>
        <begin position="12"/>
        <end position="32"/>
    </location>
</feature>
<evidence type="ECO:0000313" key="8">
    <source>
        <dbReference type="EMBL" id="SCE84952.1"/>
    </source>
</evidence>
<feature type="compositionally biased region" description="Gly residues" evidence="4">
    <location>
        <begin position="377"/>
        <end position="406"/>
    </location>
</feature>
<dbReference type="PANTHER" id="PTHR32347">
    <property type="entry name" value="EFFLUX SYSTEM COMPONENT YKNX-RELATED"/>
    <property type="match status" value="1"/>
</dbReference>
<keyword evidence="5" id="KW-0472">Membrane</keyword>
<dbReference type="Gene3D" id="1.10.287.470">
    <property type="entry name" value="Helix hairpin bin"/>
    <property type="match status" value="1"/>
</dbReference>
<dbReference type="Proteomes" id="UP000199629">
    <property type="component" value="Unassembled WGS sequence"/>
</dbReference>
<feature type="domain" description="Multidrug resistance protein MdtA-like C-terminal permuted SH3" evidence="7">
    <location>
        <begin position="317"/>
        <end position="365"/>
    </location>
</feature>
<dbReference type="Gene3D" id="2.40.420.20">
    <property type="match status" value="1"/>
</dbReference>
<sequence length="406" mass="39685">MPVRRLPSVRRPAVLVNAVLGVAIAAGGTWAYTIFVKPESSAAAGSAGTRTVAVAQGRVTSTVSASGTVRSAVTASAEFATAGTVSEIRVKVGDVVKKGAVLARVDPSSAKRQLTAAEANLDAAEAALDRATDADSDTTDAEAQVTSAELAVEEAQEAVDGSVLKAPMAGTVVAVNGSVGGSSGGGSSGSSNGSSGGSAPSGSTNSSSTSSSSGSSGGFIELADLNRLEVSASVAEADATKLKVGQAATVTWNALAGATATGKLTSIDPNASTSNNVVTYGVVFSLDRLPDGVRAGQTVEVSATVGQVDDVVYVNSAALTTVGNRHTVTVLQNGRQVTRTVEVGLTGDQAVEITSGLEVGEQVVLKTSSTSTNGNNGFPGGGPPGGGFPGGGGFTGGGINGGRAGR</sequence>